<dbReference type="GeneID" id="90072922"/>
<protein>
    <submittedName>
        <fullName evidence="2">Uncharacterized protein</fullName>
    </submittedName>
</protein>
<evidence type="ECO:0000313" key="3">
    <source>
        <dbReference type="Proteomes" id="UP001360560"/>
    </source>
</evidence>
<sequence>MTIILSNDSPSVIDLEAQAAPSEKQHLCRTTKEHHTDKRRWHQSLIYYFIIVFSTLVIVIILNVCSVVLKVPQAANDSSSKIGELLESSSSVINPSSQYIDNNDFIAVSSPSQINTEESPSFVKKSLPTKPHAIRLGNSVYNDFNDY</sequence>
<dbReference type="AlphaFoldDB" id="A0AAV5QJI3"/>
<organism evidence="2 3">
    <name type="scientific">Saccharomycopsis crataegensis</name>
    <dbReference type="NCBI Taxonomy" id="43959"/>
    <lineage>
        <taxon>Eukaryota</taxon>
        <taxon>Fungi</taxon>
        <taxon>Dikarya</taxon>
        <taxon>Ascomycota</taxon>
        <taxon>Saccharomycotina</taxon>
        <taxon>Saccharomycetes</taxon>
        <taxon>Saccharomycopsidaceae</taxon>
        <taxon>Saccharomycopsis</taxon>
    </lineage>
</organism>
<evidence type="ECO:0000256" key="1">
    <source>
        <dbReference type="SAM" id="Phobius"/>
    </source>
</evidence>
<reference evidence="2 3" key="1">
    <citation type="journal article" date="2023" name="Elife">
        <title>Identification of key yeast species and microbe-microbe interactions impacting larval growth of Drosophila in the wild.</title>
        <authorList>
            <person name="Mure A."/>
            <person name="Sugiura Y."/>
            <person name="Maeda R."/>
            <person name="Honda K."/>
            <person name="Sakurai N."/>
            <person name="Takahashi Y."/>
            <person name="Watada M."/>
            <person name="Katoh T."/>
            <person name="Gotoh A."/>
            <person name="Gotoh Y."/>
            <person name="Taniguchi I."/>
            <person name="Nakamura K."/>
            <person name="Hayashi T."/>
            <person name="Katayama T."/>
            <person name="Uemura T."/>
            <person name="Hattori Y."/>
        </authorList>
    </citation>
    <scope>NUCLEOTIDE SEQUENCE [LARGE SCALE GENOMIC DNA]</scope>
    <source>
        <strain evidence="2 3">SC-9</strain>
    </source>
</reference>
<evidence type="ECO:0000313" key="2">
    <source>
        <dbReference type="EMBL" id="GMM34943.1"/>
    </source>
</evidence>
<comment type="caution">
    <text evidence="2">The sequence shown here is derived from an EMBL/GenBank/DDBJ whole genome shotgun (WGS) entry which is preliminary data.</text>
</comment>
<dbReference type="EMBL" id="BTFZ01000004">
    <property type="protein sequence ID" value="GMM34943.1"/>
    <property type="molecule type" value="Genomic_DNA"/>
</dbReference>
<keyword evidence="1" id="KW-1133">Transmembrane helix</keyword>
<dbReference type="RefSeq" id="XP_064851943.1">
    <property type="nucleotide sequence ID" value="XM_064995871.1"/>
</dbReference>
<name>A0AAV5QJI3_9ASCO</name>
<keyword evidence="1" id="KW-0472">Membrane</keyword>
<accession>A0AAV5QJI3</accession>
<keyword evidence="1" id="KW-0812">Transmembrane</keyword>
<proteinExistence type="predicted"/>
<gene>
    <name evidence="2" type="ORF">DASC09_022680</name>
</gene>
<feature type="transmembrane region" description="Helical" evidence="1">
    <location>
        <begin position="45"/>
        <end position="69"/>
    </location>
</feature>
<keyword evidence="3" id="KW-1185">Reference proteome</keyword>
<dbReference type="Proteomes" id="UP001360560">
    <property type="component" value="Unassembled WGS sequence"/>
</dbReference>